<dbReference type="SUPFAM" id="SSF55073">
    <property type="entry name" value="Nucleotide cyclase"/>
    <property type="match status" value="1"/>
</dbReference>
<dbReference type="GO" id="GO:0043709">
    <property type="term" value="P:cell adhesion involved in single-species biofilm formation"/>
    <property type="evidence" value="ECO:0007669"/>
    <property type="project" value="TreeGrafter"/>
</dbReference>
<dbReference type="Gene3D" id="3.30.70.270">
    <property type="match status" value="1"/>
</dbReference>
<evidence type="ECO:0000313" key="4">
    <source>
        <dbReference type="EMBL" id="CZF82058.1"/>
    </source>
</evidence>
<dbReference type="GO" id="GO:1902201">
    <property type="term" value="P:negative regulation of bacterial-type flagellum-dependent cell motility"/>
    <property type="evidence" value="ECO:0007669"/>
    <property type="project" value="TreeGrafter"/>
</dbReference>
<proteinExistence type="predicted"/>
<dbReference type="InterPro" id="IPR000160">
    <property type="entry name" value="GGDEF_dom"/>
</dbReference>
<dbReference type="AlphaFoldDB" id="A0A128F5L7"/>
<dbReference type="PANTHER" id="PTHR45138:SF9">
    <property type="entry name" value="DIGUANYLATE CYCLASE DGCM-RELATED"/>
    <property type="match status" value="1"/>
</dbReference>
<sequence length="422" mass="48662">MSFVKLFTFTLVLVSIGYQAYNMMHSKQLIKILDEDYRHLYSTIRRFGYFYNNSSSEMMEAGIHKHGDISIIVLEKPTEVKNLAPGLDKLNERLQQFVPGSIWSISILENVSNYGLFMPLRPGYQELFSKNKKTKNFERLMTREKLNNTYQEFYGCNTRMTEVYVESITNARIRTIYFPIHNRESLDAIVAVDIKASLTDTLVDKYNDQNKTVLSLDDASNIFKSEGRLPCTTDKKIEIGSNFTNVLKASLWPSFLLSVLTHIIYCFVHRHGQFIKKDEMTGLYRRDYYEPKFKRVNKFSLLVIDIDHFKNINDTYGHTKGDEVIKICAQIIMSQIRSEDIAVRWGGEEFIVMFKDMKRNSLFDKAEQIRESIALDDIAGLSVTISIGGYTANNISFSEAYKAADGALYQSKHRGRNKVTIA</sequence>
<dbReference type="Proteomes" id="UP000073601">
    <property type="component" value="Unassembled WGS sequence"/>
</dbReference>
<dbReference type="EMBL" id="FIZY01000016">
    <property type="protein sequence ID" value="CZF82058.1"/>
    <property type="molecule type" value="Genomic_DNA"/>
</dbReference>
<evidence type="ECO:0000256" key="2">
    <source>
        <dbReference type="ARBA" id="ARBA00034247"/>
    </source>
</evidence>
<name>A0A128F5L7_9GAMM</name>
<reference evidence="5" key="1">
    <citation type="submission" date="2016-02" db="EMBL/GenBank/DDBJ databases">
        <authorList>
            <person name="Rodrigo-Torres Lidia"/>
            <person name="Arahal R.David."/>
        </authorList>
    </citation>
    <scope>NUCLEOTIDE SEQUENCE [LARGE SCALE GENOMIC DNA]</scope>
    <source>
        <strain evidence="5">CECT 8713</strain>
    </source>
</reference>
<dbReference type="EC" id="2.7.7.65" evidence="1"/>
<feature type="domain" description="GGDEF" evidence="3">
    <location>
        <begin position="297"/>
        <end position="422"/>
    </location>
</feature>
<protein>
    <recommendedName>
        <fullName evidence="1">diguanylate cyclase</fullName>
        <ecNumber evidence="1">2.7.7.65</ecNumber>
    </recommendedName>
</protein>
<dbReference type="InterPro" id="IPR043128">
    <property type="entry name" value="Rev_trsase/Diguanyl_cyclase"/>
</dbReference>
<organism evidence="4 5">
    <name type="scientific">Grimontia marina</name>
    <dbReference type="NCBI Taxonomy" id="646534"/>
    <lineage>
        <taxon>Bacteria</taxon>
        <taxon>Pseudomonadati</taxon>
        <taxon>Pseudomonadota</taxon>
        <taxon>Gammaproteobacteria</taxon>
        <taxon>Vibrionales</taxon>
        <taxon>Vibrionaceae</taxon>
        <taxon>Grimontia</taxon>
    </lineage>
</organism>
<dbReference type="NCBIfam" id="TIGR00254">
    <property type="entry name" value="GGDEF"/>
    <property type="match status" value="1"/>
</dbReference>
<keyword evidence="5" id="KW-1185">Reference proteome</keyword>
<dbReference type="GO" id="GO:0052621">
    <property type="term" value="F:diguanylate cyclase activity"/>
    <property type="evidence" value="ECO:0007669"/>
    <property type="project" value="UniProtKB-EC"/>
</dbReference>
<dbReference type="InterPro" id="IPR050469">
    <property type="entry name" value="Diguanylate_Cyclase"/>
</dbReference>
<dbReference type="SMART" id="SM00267">
    <property type="entry name" value="GGDEF"/>
    <property type="match status" value="1"/>
</dbReference>
<dbReference type="GO" id="GO:0005886">
    <property type="term" value="C:plasma membrane"/>
    <property type="evidence" value="ECO:0007669"/>
    <property type="project" value="TreeGrafter"/>
</dbReference>
<dbReference type="PROSITE" id="PS50887">
    <property type="entry name" value="GGDEF"/>
    <property type="match status" value="1"/>
</dbReference>
<evidence type="ECO:0000259" key="3">
    <source>
        <dbReference type="PROSITE" id="PS50887"/>
    </source>
</evidence>
<gene>
    <name evidence="4" type="primary">ydaM_3</name>
    <name evidence="4" type="ORF">GMA8713_02069</name>
</gene>
<dbReference type="PANTHER" id="PTHR45138">
    <property type="entry name" value="REGULATORY COMPONENTS OF SENSORY TRANSDUCTION SYSTEM"/>
    <property type="match status" value="1"/>
</dbReference>
<evidence type="ECO:0000313" key="5">
    <source>
        <dbReference type="Proteomes" id="UP000073601"/>
    </source>
</evidence>
<accession>A0A128F5L7</accession>
<keyword evidence="4" id="KW-0548">Nucleotidyltransferase</keyword>
<comment type="catalytic activity">
    <reaction evidence="2">
        <text>2 GTP = 3',3'-c-di-GMP + 2 diphosphate</text>
        <dbReference type="Rhea" id="RHEA:24898"/>
        <dbReference type="ChEBI" id="CHEBI:33019"/>
        <dbReference type="ChEBI" id="CHEBI:37565"/>
        <dbReference type="ChEBI" id="CHEBI:58805"/>
        <dbReference type="EC" id="2.7.7.65"/>
    </reaction>
</comment>
<keyword evidence="4" id="KW-0808">Transferase</keyword>
<dbReference type="RefSeq" id="WP_232314408.1">
    <property type="nucleotide sequence ID" value="NZ_CAWRCI010000016.1"/>
</dbReference>
<evidence type="ECO:0000256" key="1">
    <source>
        <dbReference type="ARBA" id="ARBA00012528"/>
    </source>
</evidence>
<dbReference type="Pfam" id="PF00990">
    <property type="entry name" value="GGDEF"/>
    <property type="match status" value="1"/>
</dbReference>
<dbReference type="InterPro" id="IPR029787">
    <property type="entry name" value="Nucleotide_cyclase"/>
</dbReference>
<dbReference type="CDD" id="cd01949">
    <property type="entry name" value="GGDEF"/>
    <property type="match status" value="1"/>
</dbReference>